<feature type="chain" id="PRO_5001795261" description="Peptidase S1 domain-containing protein" evidence="3">
    <location>
        <begin position="20"/>
        <end position="662"/>
    </location>
</feature>
<dbReference type="InterPro" id="IPR043504">
    <property type="entry name" value="Peptidase_S1_PA_chymotrypsin"/>
</dbReference>
<dbReference type="GO" id="GO:0006508">
    <property type="term" value="P:proteolysis"/>
    <property type="evidence" value="ECO:0007669"/>
    <property type="project" value="InterPro"/>
</dbReference>
<feature type="compositionally biased region" description="Low complexity" evidence="2">
    <location>
        <begin position="308"/>
        <end position="322"/>
    </location>
</feature>
<keyword evidence="6" id="KW-1185">Reference proteome</keyword>
<sequence>MNALVVPLLLIVWASPFAAQVKPPRCGNTEVLGKSLKSYVFGEDSNEVFPWNVLIATKIRGNVKCLGSVIDTEQGYSNYSSFVVTAARCFNLKKKRAVVDLSTRRVYIAPSKFSPLSRQGVKREIESIWTFGRSHNASKLKEGLAILKLKHAMSPRVGIIPVCLAPSGALPTLASLCFSSQFEENKKRIVETVVTLYYRKRCLQSHNESMNPGSGICAYEQRQGGVLRLGGAMVCFNGNQAVLYGVFLKTISLMEYGTEPEVDLYAETSTIHEALLKVHSPSRSIKSPSHPKQPTPSSSFENRRNRKSSSSSSTSSCSSSSSPIEVTPKRPVAPVKPPRRSKMSPKPPVLPPVDYEPVQPPLPKPDYPLSHKICDHRETGKPNNGSVDSTQHDHIVNDAGENVCLPTAPIVQVFDVSDTSPESGCSGIIYAKPRQPYSDTVLTFARCVWSRYKQKYRVYTGAAMATEYAAKYQRNIDSKSATVPVKFILTFPVYLRIGIGRSSSAGAAVVKLEHNISVMAYRKPYSLSLPSEFATPGMSCYVVGICSHRHVTRVPYKLLPQSECTRRLYYEYYPNFQYCAVGRENILLNPTGAPLICNSHGKWKQFAIYDQVANQANRTGIAEGNAIVLFMKLGEFESKMEQTESFASSSLYNVLNVPFFMG</sequence>
<dbReference type="InterPro" id="IPR001254">
    <property type="entry name" value="Trypsin_dom"/>
</dbReference>
<feature type="compositionally biased region" description="Polar residues" evidence="2">
    <location>
        <begin position="281"/>
        <end position="296"/>
    </location>
</feature>
<dbReference type="PANTHER" id="PTHR24253:SF153">
    <property type="entry name" value="SERINE PROTEASE HEPSIN"/>
    <property type="match status" value="1"/>
</dbReference>
<evidence type="ECO:0000256" key="3">
    <source>
        <dbReference type="SAM" id="SignalP"/>
    </source>
</evidence>
<accession>A0A085MIY0</accession>
<dbReference type="PANTHER" id="PTHR24253">
    <property type="entry name" value="TRANSMEMBRANE PROTEASE SERINE"/>
    <property type="match status" value="1"/>
</dbReference>
<dbReference type="AlphaFoldDB" id="A0A085MIY0"/>
<reference evidence="5 6" key="1">
    <citation type="journal article" date="2014" name="Nat. Genet.">
        <title>Genome and transcriptome of the porcine whipworm Trichuris suis.</title>
        <authorList>
            <person name="Jex A.R."/>
            <person name="Nejsum P."/>
            <person name="Schwarz E.M."/>
            <person name="Hu L."/>
            <person name="Young N.D."/>
            <person name="Hall R.S."/>
            <person name="Korhonen P.K."/>
            <person name="Liao S."/>
            <person name="Thamsborg S."/>
            <person name="Xia J."/>
            <person name="Xu P."/>
            <person name="Wang S."/>
            <person name="Scheerlinck J.P."/>
            <person name="Hofmann A."/>
            <person name="Sternberg P.W."/>
            <person name="Wang J."/>
            <person name="Gasser R.B."/>
        </authorList>
    </citation>
    <scope>NUCLEOTIDE SEQUENCE [LARGE SCALE GENOMIC DNA]</scope>
    <source>
        <strain evidence="5">DCEP-RM93M</strain>
    </source>
</reference>
<keyword evidence="3" id="KW-0732">Signal</keyword>
<dbReference type="EMBL" id="KL363190">
    <property type="protein sequence ID" value="KFD57176.1"/>
    <property type="molecule type" value="Genomic_DNA"/>
</dbReference>
<evidence type="ECO:0000256" key="1">
    <source>
        <dbReference type="ARBA" id="ARBA00023157"/>
    </source>
</evidence>
<name>A0A085MIY0_9BILA</name>
<dbReference type="GO" id="GO:0004252">
    <property type="term" value="F:serine-type endopeptidase activity"/>
    <property type="evidence" value="ECO:0007669"/>
    <property type="project" value="InterPro"/>
</dbReference>
<protein>
    <recommendedName>
        <fullName evidence="4">Peptidase S1 domain-containing protein</fullName>
    </recommendedName>
</protein>
<proteinExistence type="predicted"/>
<keyword evidence="1" id="KW-1015">Disulfide bond</keyword>
<feature type="non-terminal residue" evidence="5">
    <location>
        <position position="662"/>
    </location>
</feature>
<dbReference type="Proteomes" id="UP000030764">
    <property type="component" value="Unassembled WGS sequence"/>
</dbReference>
<dbReference type="InterPro" id="IPR009003">
    <property type="entry name" value="Peptidase_S1_PA"/>
</dbReference>
<feature type="domain" description="Peptidase S1" evidence="4">
    <location>
        <begin position="49"/>
        <end position="238"/>
    </location>
</feature>
<evidence type="ECO:0000313" key="6">
    <source>
        <dbReference type="Proteomes" id="UP000030764"/>
    </source>
</evidence>
<dbReference type="Gene3D" id="2.40.10.10">
    <property type="entry name" value="Trypsin-like serine proteases"/>
    <property type="match status" value="2"/>
</dbReference>
<dbReference type="Pfam" id="PF00089">
    <property type="entry name" value="Trypsin"/>
    <property type="match status" value="1"/>
</dbReference>
<dbReference type="SUPFAM" id="SSF50494">
    <property type="entry name" value="Trypsin-like serine proteases"/>
    <property type="match status" value="2"/>
</dbReference>
<evidence type="ECO:0000313" key="5">
    <source>
        <dbReference type="EMBL" id="KFD57176.1"/>
    </source>
</evidence>
<organism evidence="5 6">
    <name type="scientific">Trichuris suis</name>
    <name type="common">pig whipworm</name>
    <dbReference type="NCBI Taxonomy" id="68888"/>
    <lineage>
        <taxon>Eukaryota</taxon>
        <taxon>Metazoa</taxon>
        <taxon>Ecdysozoa</taxon>
        <taxon>Nematoda</taxon>
        <taxon>Enoplea</taxon>
        <taxon>Dorylaimia</taxon>
        <taxon>Trichinellida</taxon>
        <taxon>Trichuridae</taxon>
        <taxon>Trichuris</taxon>
    </lineage>
</organism>
<feature type="signal peptide" evidence="3">
    <location>
        <begin position="1"/>
        <end position="19"/>
    </location>
</feature>
<evidence type="ECO:0000256" key="2">
    <source>
        <dbReference type="SAM" id="MobiDB-lite"/>
    </source>
</evidence>
<feature type="region of interest" description="Disordered" evidence="2">
    <location>
        <begin position="280"/>
        <end position="367"/>
    </location>
</feature>
<gene>
    <name evidence="5" type="ORF">M513_02061</name>
</gene>
<evidence type="ECO:0000259" key="4">
    <source>
        <dbReference type="Pfam" id="PF00089"/>
    </source>
</evidence>